<dbReference type="InterPro" id="IPR008611">
    <property type="entry name" value="SctB2-like"/>
</dbReference>
<accession>A0ABT8BWK0</accession>
<organism evidence="1 2">
    <name type="scientific">Vibrio ostreicida</name>
    <dbReference type="NCBI Taxonomy" id="526588"/>
    <lineage>
        <taxon>Bacteria</taxon>
        <taxon>Pseudomonadati</taxon>
        <taxon>Pseudomonadota</taxon>
        <taxon>Gammaproteobacteria</taxon>
        <taxon>Vibrionales</taxon>
        <taxon>Vibrionaceae</taxon>
        <taxon>Vibrio</taxon>
    </lineage>
</organism>
<dbReference type="Proteomes" id="UP001238540">
    <property type="component" value="Unassembled WGS sequence"/>
</dbReference>
<protein>
    <submittedName>
        <fullName evidence="1">Uncharacterized protein</fullName>
    </submittedName>
</protein>
<comment type="caution">
    <text evidence="1">The sequence shown here is derived from an EMBL/GenBank/DDBJ whole genome shotgun (WGS) entry which is preliminary data.</text>
</comment>
<reference evidence="2" key="1">
    <citation type="journal article" date="2019" name="Int. J. Syst. Evol. Microbiol.">
        <title>The Global Catalogue of Microorganisms (GCM) 10K type strain sequencing project: providing services to taxonomists for standard genome sequencing and annotation.</title>
        <authorList>
            <consortium name="The Broad Institute Genomics Platform"/>
            <consortium name="The Broad Institute Genome Sequencing Center for Infectious Disease"/>
            <person name="Wu L."/>
            <person name="Ma J."/>
        </authorList>
    </citation>
    <scope>NUCLEOTIDE SEQUENCE [LARGE SCALE GENOMIC DNA]</scope>
    <source>
        <strain evidence="2">CECT 7398</strain>
    </source>
</reference>
<gene>
    <name evidence="1" type="ORF">QWZ16_15290</name>
</gene>
<dbReference type="EMBL" id="JAUFQC010000007">
    <property type="protein sequence ID" value="MDN3611038.1"/>
    <property type="molecule type" value="Genomic_DNA"/>
</dbReference>
<keyword evidence="2" id="KW-1185">Reference proteome</keyword>
<evidence type="ECO:0000313" key="2">
    <source>
        <dbReference type="Proteomes" id="UP001238540"/>
    </source>
</evidence>
<sequence>MESEFQATNAQIYAKSTNELGDKSRQVSEQMRSLIKELVELHGRISSAVHN</sequence>
<evidence type="ECO:0000313" key="1">
    <source>
        <dbReference type="EMBL" id="MDN3611038.1"/>
    </source>
</evidence>
<dbReference type="Pfam" id="PF05802">
    <property type="entry name" value="SctB2"/>
    <property type="match status" value="1"/>
</dbReference>
<name>A0ABT8BWK0_9VIBR</name>
<proteinExistence type="predicted"/>
<dbReference type="RefSeq" id="WP_290312573.1">
    <property type="nucleotide sequence ID" value="NZ_JAUFQC010000007.1"/>
</dbReference>